<gene>
    <name evidence="6" type="ordered locus">Dde_1090</name>
</gene>
<comment type="similarity">
    <text evidence="2">Belongs to the HPr family.</text>
</comment>
<dbReference type="KEGG" id="dde:Dde_1090"/>
<evidence type="ECO:0000259" key="5">
    <source>
        <dbReference type="PROSITE" id="PS51350"/>
    </source>
</evidence>
<reference evidence="6 7" key="1">
    <citation type="journal article" date="2011" name="J. Bacteriol.">
        <title>Complete genome sequence and updated annotation of Desulfovibrio alaskensis G20.</title>
        <authorList>
            <person name="Hauser L.J."/>
            <person name="Land M.L."/>
            <person name="Brown S.D."/>
            <person name="Larimer F."/>
            <person name="Keller K.L."/>
            <person name="Rapp-Giles B.J."/>
            <person name="Price M.N."/>
            <person name="Lin M."/>
            <person name="Bruce D.C."/>
            <person name="Detter J.C."/>
            <person name="Tapia R."/>
            <person name="Han C.S."/>
            <person name="Goodwin L.A."/>
            <person name="Cheng J.F."/>
            <person name="Pitluck S."/>
            <person name="Copeland A."/>
            <person name="Lucas S."/>
            <person name="Nolan M."/>
            <person name="Lapidus A.L."/>
            <person name="Palumbo A.V."/>
            <person name="Wall J.D."/>
        </authorList>
    </citation>
    <scope>NUCLEOTIDE SEQUENCE [LARGE SCALE GENOMIC DNA]</scope>
    <source>
        <strain evidence="7">ATCC BAA 1058 / DSM 17464 / G20</strain>
    </source>
</reference>
<evidence type="ECO:0000256" key="2">
    <source>
        <dbReference type="ARBA" id="ARBA00010736"/>
    </source>
</evidence>
<dbReference type="EMBL" id="CP000112">
    <property type="protein sequence ID" value="ABB37891.1"/>
    <property type="molecule type" value="Genomic_DNA"/>
</dbReference>
<dbReference type="AlphaFoldDB" id="Q313K5"/>
<dbReference type="InterPro" id="IPR001020">
    <property type="entry name" value="PTS_HPr_His_P_site"/>
</dbReference>
<proteinExistence type="inferred from homology"/>
<sequence length="99" mass="10729">MQEEIREIEDGLCLTVRVANDQGLHARPAARLVKEASRFTSRIVLASGDAEVDAKSILDILSLAAAKGTALELRASGPDAREALRHLAATFANRFREDT</sequence>
<dbReference type="SUPFAM" id="SSF55594">
    <property type="entry name" value="HPr-like"/>
    <property type="match status" value="1"/>
</dbReference>
<dbReference type="PANTHER" id="PTHR33705:SF2">
    <property type="entry name" value="PHOSPHOCARRIER PROTEIN NPR"/>
    <property type="match status" value="1"/>
</dbReference>
<dbReference type="Pfam" id="PF00381">
    <property type="entry name" value="PTS-HPr"/>
    <property type="match status" value="1"/>
</dbReference>
<evidence type="ECO:0000256" key="1">
    <source>
        <dbReference type="ARBA" id="ARBA00004496"/>
    </source>
</evidence>
<feature type="domain" description="HPr" evidence="5">
    <location>
        <begin position="11"/>
        <end position="98"/>
    </location>
</feature>
<dbReference type="HOGENOM" id="CLU_136230_1_2_7"/>
<dbReference type="PANTHER" id="PTHR33705">
    <property type="entry name" value="PHOSPHOCARRIER PROTEIN HPR"/>
    <property type="match status" value="1"/>
</dbReference>
<evidence type="ECO:0000313" key="7">
    <source>
        <dbReference type="Proteomes" id="UP000002710"/>
    </source>
</evidence>
<keyword evidence="7" id="KW-1185">Reference proteome</keyword>
<keyword evidence="3" id="KW-0963">Cytoplasm</keyword>
<dbReference type="GO" id="GO:0009401">
    <property type="term" value="P:phosphoenolpyruvate-dependent sugar phosphotransferase system"/>
    <property type="evidence" value="ECO:0007669"/>
    <property type="project" value="UniProtKB-KW"/>
</dbReference>
<evidence type="ECO:0000313" key="6">
    <source>
        <dbReference type="EMBL" id="ABB37891.1"/>
    </source>
</evidence>
<dbReference type="PRINTS" id="PR00107">
    <property type="entry name" value="PHOSPHOCPHPR"/>
</dbReference>
<dbReference type="STRING" id="207559.Dde_1090"/>
<organism evidence="6 7">
    <name type="scientific">Oleidesulfovibrio alaskensis (strain ATCC BAA-1058 / DSM 17464 / G20)</name>
    <name type="common">Desulfovibrio alaskensis</name>
    <dbReference type="NCBI Taxonomy" id="207559"/>
    <lineage>
        <taxon>Bacteria</taxon>
        <taxon>Pseudomonadati</taxon>
        <taxon>Thermodesulfobacteriota</taxon>
        <taxon>Desulfovibrionia</taxon>
        <taxon>Desulfovibrionales</taxon>
        <taxon>Desulfovibrionaceae</taxon>
        <taxon>Oleidesulfovibrio</taxon>
    </lineage>
</organism>
<keyword evidence="6" id="KW-0808">Transferase</keyword>
<dbReference type="RefSeq" id="WP_011367121.1">
    <property type="nucleotide sequence ID" value="NC_007519.1"/>
</dbReference>
<evidence type="ECO:0000256" key="3">
    <source>
        <dbReference type="ARBA" id="ARBA00022490"/>
    </source>
</evidence>
<evidence type="ECO:0000256" key="4">
    <source>
        <dbReference type="ARBA" id="ARBA00022683"/>
    </source>
</evidence>
<comment type="subcellular location">
    <subcellularLocation>
        <location evidence="1">Cytoplasm</location>
    </subcellularLocation>
</comment>
<dbReference type="InterPro" id="IPR035895">
    <property type="entry name" value="HPr-like_sf"/>
</dbReference>
<dbReference type="InterPro" id="IPR050399">
    <property type="entry name" value="HPr"/>
</dbReference>
<dbReference type="eggNOG" id="COG1925">
    <property type="taxonomic scope" value="Bacteria"/>
</dbReference>
<dbReference type="NCBIfam" id="TIGR01003">
    <property type="entry name" value="PTS_HPr_family"/>
    <property type="match status" value="1"/>
</dbReference>
<dbReference type="CDD" id="cd00367">
    <property type="entry name" value="PTS-HPr_like"/>
    <property type="match status" value="1"/>
</dbReference>
<protein>
    <submittedName>
        <fullName evidence="6">Phosphotransferase system, phosphocarrier protein HPr</fullName>
    </submittedName>
</protein>
<accession>Q313K5</accession>
<dbReference type="Proteomes" id="UP000002710">
    <property type="component" value="Chromosome"/>
</dbReference>
<keyword evidence="4" id="KW-0598">Phosphotransferase system</keyword>
<dbReference type="InterPro" id="IPR000032">
    <property type="entry name" value="HPr-like"/>
</dbReference>
<dbReference type="PROSITE" id="PS51350">
    <property type="entry name" value="PTS_HPR_DOM"/>
    <property type="match status" value="1"/>
</dbReference>
<dbReference type="GO" id="GO:0005737">
    <property type="term" value="C:cytoplasm"/>
    <property type="evidence" value="ECO:0007669"/>
    <property type="project" value="UniProtKB-SubCell"/>
</dbReference>
<dbReference type="PROSITE" id="PS00369">
    <property type="entry name" value="PTS_HPR_HIS"/>
    <property type="match status" value="1"/>
</dbReference>
<dbReference type="Gene3D" id="3.30.1340.10">
    <property type="entry name" value="HPr-like"/>
    <property type="match status" value="1"/>
</dbReference>
<name>Q313K5_OLEA2</name>
<dbReference type="GO" id="GO:0016740">
    <property type="term" value="F:transferase activity"/>
    <property type="evidence" value="ECO:0007669"/>
    <property type="project" value="UniProtKB-KW"/>
</dbReference>